<reference evidence="1" key="1">
    <citation type="journal article" date="2014" name="Front. Microbiol.">
        <title>High frequency of phylogenetically diverse reductive dehalogenase-homologous genes in deep subseafloor sedimentary metagenomes.</title>
        <authorList>
            <person name="Kawai M."/>
            <person name="Futagami T."/>
            <person name="Toyoda A."/>
            <person name="Takaki Y."/>
            <person name="Nishi S."/>
            <person name="Hori S."/>
            <person name="Arai W."/>
            <person name="Tsubouchi T."/>
            <person name="Morono Y."/>
            <person name="Uchiyama I."/>
            <person name="Ito T."/>
            <person name="Fujiyama A."/>
            <person name="Inagaki F."/>
            <person name="Takami H."/>
        </authorList>
    </citation>
    <scope>NUCLEOTIDE SEQUENCE</scope>
    <source>
        <strain evidence="1">Expedition CK06-06</strain>
    </source>
</reference>
<dbReference type="EMBL" id="BARW01032487">
    <property type="protein sequence ID" value="GAJ13753.1"/>
    <property type="molecule type" value="Genomic_DNA"/>
</dbReference>
<dbReference type="AlphaFoldDB" id="X1U864"/>
<accession>X1U864</accession>
<gene>
    <name evidence="1" type="ORF">S12H4_51411</name>
</gene>
<sequence length="63" mass="6999">MFNHFIFIQAWCSECSDITWHIVRIDAILDCLSCRAQGRQTSPGQPSQIPAGPPARNLICRGA</sequence>
<protein>
    <submittedName>
        <fullName evidence="1">Uncharacterized protein</fullName>
    </submittedName>
</protein>
<name>X1U864_9ZZZZ</name>
<organism evidence="1">
    <name type="scientific">marine sediment metagenome</name>
    <dbReference type="NCBI Taxonomy" id="412755"/>
    <lineage>
        <taxon>unclassified sequences</taxon>
        <taxon>metagenomes</taxon>
        <taxon>ecological metagenomes</taxon>
    </lineage>
</organism>
<proteinExistence type="predicted"/>
<evidence type="ECO:0000313" key="1">
    <source>
        <dbReference type="EMBL" id="GAJ13753.1"/>
    </source>
</evidence>
<comment type="caution">
    <text evidence="1">The sequence shown here is derived from an EMBL/GenBank/DDBJ whole genome shotgun (WGS) entry which is preliminary data.</text>
</comment>